<feature type="binding site" evidence="8">
    <location>
        <position position="69"/>
    </location>
    <ligand>
        <name>iron-sulfur cluster</name>
        <dbReference type="ChEBI" id="CHEBI:30408"/>
    </ligand>
</feature>
<evidence type="ECO:0000256" key="6">
    <source>
        <dbReference type="ARBA" id="ARBA00023125"/>
    </source>
</evidence>
<keyword evidence="1 8" id="KW-0678">Repressor</keyword>
<evidence type="ECO:0000256" key="1">
    <source>
        <dbReference type="ARBA" id="ARBA00022491"/>
    </source>
</evidence>
<dbReference type="InterPro" id="IPR036388">
    <property type="entry name" value="WH-like_DNA-bd_sf"/>
</dbReference>
<dbReference type="Pfam" id="PF09012">
    <property type="entry name" value="FeoC"/>
    <property type="match status" value="1"/>
</dbReference>
<dbReference type="InterPro" id="IPR036390">
    <property type="entry name" value="WH_DNA-bd_sf"/>
</dbReference>
<dbReference type="GO" id="GO:0051536">
    <property type="term" value="F:iron-sulfur cluster binding"/>
    <property type="evidence" value="ECO:0007669"/>
    <property type="project" value="UniProtKB-KW"/>
</dbReference>
<sequence length="82" mass="9003">MVSLIAVRDAIALLGIAELNQLSHQFKQPPTLMQAMLKQLEAMGKIERVEVDSSCLTGSCKSCPEGKKCLTEAYRIKSHPTD</sequence>
<accession>A0AAJ5BI75</accession>
<evidence type="ECO:0000313" key="11">
    <source>
        <dbReference type="Proteomes" id="UP000226420"/>
    </source>
</evidence>
<evidence type="ECO:0000256" key="8">
    <source>
        <dbReference type="HAMAP-Rule" id="MF_01586"/>
    </source>
</evidence>
<name>A0AAJ5BI75_9GAMM</name>
<protein>
    <recommendedName>
        <fullName evidence="8">Probable [Fe-S]-dependent transcriptional repressor</fullName>
    </recommendedName>
</protein>
<keyword evidence="6 8" id="KW-0238">DNA-binding</keyword>
<feature type="binding site" evidence="8">
    <location>
        <position position="63"/>
    </location>
    <ligand>
        <name>iron-sulfur cluster</name>
        <dbReference type="ChEBI" id="CHEBI:30408"/>
    </ligand>
</feature>
<dbReference type="InterPro" id="IPR023732">
    <property type="entry name" value="FeoC"/>
</dbReference>
<proteinExistence type="inferred from homology"/>
<comment type="function">
    <text evidence="8">May function as a transcriptional regulator that controls feoABC expression.</text>
</comment>
<keyword evidence="3 8" id="KW-0408">Iron</keyword>
<keyword evidence="4 8" id="KW-0411">Iron-sulfur</keyword>
<evidence type="ECO:0000256" key="4">
    <source>
        <dbReference type="ARBA" id="ARBA00023014"/>
    </source>
</evidence>
<comment type="caution">
    <text evidence="10">The sequence shown here is derived from an EMBL/GenBank/DDBJ whole genome shotgun (WGS) entry which is preliminary data.</text>
</comment>
<dbReference type="GO" id="GO:0005506">
    <property type="term" value="F:iron ion binding"/>
    <property type="evidence" value="ECO:0007669"/>
    <property type="project" value="UniProtKB-UniRule"/>
</dbReference>
<evidence type="ECO:0000313" key="10">
    <source>
        <dbReference type="EMBL" id="SFD24563.1"/>
    </source>
</evidence>
<dbReference type="Proteomes" id="UP000226420">
    <property type="component" value="Unassembled WGS sequence"/>
</dbReference>
<organism evidence="10 11">
    <name type="scientific">Pragia fontium DSM 5563 = ATCC 49100</name>
    <dbReference type="NCBI Taxonomy" id="1122977"/>
    <lineage>
        <taxon>Bacteria</taxon>
        <taxon>Pseudomonadati</taxon>
        <taxon>Pseudomonadota</taxon>
        <taxon>Gammaproteobacteria</taxon>
        <taxon>Enterobacterales</taxon>
        <taxon>Budviciaceae</taxon>
        <taxon>Pragia</taxon>
    </lineage>
</organism>
<keyword evidence="2 8" id="KW-0479">Metal-binding</keyword>
<dbReference type="SUPFAM" id="SSF46785">
    <property type="entry name" value="Winged helix' DNA-binding domain"/>
    <property type="match status" value="1"/>
</dbReference>
<dbReference type="RefSeq" id="WP_047779633.1">
    <property type="nucleotide sequence ID" value="NZ_FOLW01000011.1"/>
</dbReference>
<comment type="similarity">
    <text evidence="8">Belongs to the FeoC family.</text>
</comment>
<dbReference type="InterPro" id="IPR015102">
    <property type="entry name" value="Tscrpt_reg_HTH_FeoC"/>
</dbReference>
<dbReference type="Gene3D" id="1.10.10.10">
    <property type="entry name" value="Winged helix-like DNA-binding domain superfamily/Winged helix DNA-binding domain"/>
    <property type="match status" value="1"/>
</dbReference>
<dbReference type="AlphaFoldDB" id="A0AAJ5BI75"/>
<evidence type="ECO:0000256" key="7">
    <source>
        <dbReference type="ARBA" id="ARBA00023163"/>
    </source>
</evidence>
<dbReference type="GO" id="GO:0003677">
    <property type="term" value="F:DNA binding"/>
    <property type="evidence" value="ECO:0007669"/>
    <property type="project" value="UniProtKB-KW"/>
</dbReference>
<gene>
    <name evidence="8" type="primary">feoC</name>
    <name evidence="10" type="ORF">SAMN02745723_1118</name>
</gene>
<evidence type="ECO:0000256" key="2">
    <source>
        <dbReference type="ARBA" id="ARBA00022723"/>
    </source>
</evidence>
<evidence type="ECO:0000256" key="5">
    <source>
        <dbReference type="ARBA" id="ARBA00023015"/>
    </source>
</evidence>
<keyword evidence="7 8" id="KW-0804">Transcription</keyword>
<keyword evidence="5 8" id="KW-0805">Transcription regulation</keyword>
<feature type="domain" description="Transcriptional regulator HTH-type FeoC" evidence="9">
    <location>
        <begin position="4"/>
        <end position="74"/>
    </location>
</feature>
<evidence type="ECO:0000259" key="9">
    <source>
        <dbReference type="Pfam" id="PF09012"/>
    </source>
</evidence>
<feature type="binding site" evidence="8">
    <location>
        <position position="60"/>
    </location>
    <ligand>
        <name>iron-sulfur cluster</name>
        <dbReference type="ChEBI" id="CHEBI:30408"/>
    </ligand>
</feature>
<dbReference type="HAMAP" id="MF_01586">
    <property type="entry name" value="FeoC"/>
    <property type="match status" value="1"/>
</dbReference>
<reference evidence="10 11" key="1">
    <citation type="submission" date="2016-10" db="EMBL/GenBank/DDBJ databases">
        <authorList>
            <person name="Varghese N."/>
            <person name="Submissions S."/>
        </authorList>
    </citation>
    <scope>NUCLEOTIDE SEQUENCE [LARGE SCALE GENOMIC DNA]</scope>
    <source>
        <strain evidence="10 11">DSM 5563</strain>
    </source>
</reference>
<dbReference type="EMBL" id="FOLW01000011">
    <property type="protein sequence ID" value="SFD24563.1"/>
    <property type="molecule type" value="Genomic_DNA"/>
</dbReference>
<feature type="binding site" evidence="8">
    <location>
        <position position="55"/>
    </location>
    <ligand>
        <name>iron-sulfur cluster</name>
        <dbReference type="ChEBI" id="CHEBI:30408"/>
    </ligand>
</feature>
<evidence type="ECO:0000256" key="3">
    <source>
        <dbReference type="ARBA" id="ARBA00023004"/>
    </source>
</evidence>